<accession>A0A4P7XKL6</accession>
<reference evidence="1 2" key="1">
    <citation type="submission" date="2018-07" db="EMBL/GenBank/DDBJ databases">
        <title>Marsedoiliclastica nanhaica gen. nov. sp. nov., a novel marine hydrocarbonoclastic bacterium isolated from an in-situ enriched hydrocarbon-degrading consortium in deep-sea sediment.</title>
        <authorList>
            <person name="Dong C."/>
            <person name="Ma T."/>
            <person name="Liu R."/>
            <person name="Shao Z."/>
        </authorList>
    </citation>
    <scope>NUCLEOTIDE SEQUENCE [LARGE SCALE GENOMIC DNA]</scope>
    <source>
        <strain evidence="2">soil36-7</strain>
    </source>
</reference>
<proteinExistence type="predicted"/>
<dbReference type="OrthoDB" id="8984553at2"/>
<dbReference type="AlphaFoldDB" id="A0A4P7XKL6"/>
<sequence length="364" mass="41266">MSVNIRAATVDDSPAILRLLANNSQPGKLHLTFERAPDYFYGARVSCKEPDVYVAEHPDGDELVGLFNVGYREVFVNGAVETVRYGHDLRLDQTFRGGSAMLAIYQMLRQVLEGPEWMQSVILADNAHYIKSVGGSRPGLPSFYPCGEIETSLLYGRRSKKVAIGNSEVRPATAEDLPLMQELLDREGPRKQFYPYYRFSALTGTDPFYRGLKPESYWLLFERGRLTGMVGTWDQATFKQTRVVDYSPAIALARPFYNFGSALRGGARLPARGGCFHYLNLHSILIEDNQPERFELLLQDLSSRFTREYDALVCGFFKQDPLVNELARYRRHVLESRHFLTTYGADPRPDLDAGRIPFADIARL</sequence>
<keyword evidence="2" id="KW-1185">Reference proteome</keyword>
<evidence type="ECO:0000313" key="1">
    <source>
        <dbReference type="EMBL" id="QCF27681.1"/>
    </source>
</evidence>
<dbReference type="SUPFAM" id="SSF55729">
    <property type="entry name" value="Acyl-CoA N-acyltransferases (Nat)"/>
    <property type="match status" value="1"/>
</dbReference>
<evidence type="ECO:0008006" key="3">
    <source>
        <dbReference type="Google" id="ProtNLM"/>
    </source>
</evidence>
<gene>
    <name evidence="1" type="ORF">soil367_18090</name>
</gene>
<dbReference type="EMBL" id="CP031093">
    <property type="protein sequence ID" value="QCF27681.1"/>
    <property type="molecule type" value="Genomic_DNA"/>
</dbReference>
<dbReference type="KEGG" id="hmi:soil367_18090"/>
<dbReference type="Proteomes" id="UP000298049">
    <property type="component" value="Chromosome"/>
</dbReference>
<protein>
    <recommendedName>
        <fullName evidence="3">N-acetyltransferase domain-containing protein</fullName>
    </recommendedName>
</protein>
<name>A0A4P7XKL6_9ALTE</name>
<organism evidence="1 2">
    <name type="scientific">Hydrocarboniclastica marina</name>
    <dbReference type="NCBI Taxonomy" id="2259620"/>
    <lineage>
        <taxon>Bacteria</taxon>
        <taxon>Pseudomonadati</taxon>
        <taxon>Pseudomonadota</taxon>
        <taxon>Gammaproteobacteria</taxon>
        <taxon>Alteromonadales</taxon>
        <taxon>Alteromonadaceae</taxon>
        <taxon>Hydrocarboniclastica</taxon>
    </lineage>
</organism>
<dbReference type="RefSeq" id="WP_136550393.1">
    <property type="nucleotide sequence ID" value="NZ_CP031093.1"/>
</dbReference>
<evidence type="ECO:0000313" key="2">
    <source>
        <dbReference type="Proteomes" id="UP000298049"/>
    </source>
</evidence>
<dbReference type="InterPro" id="IPR016181">
    <property type="entry name" value="Acyl_CoA_acyltransferase"/>
</dbReference>